<dbReference type="Proteomes" id="UP000219914">
    <property type="component" value="Unassembled WGS sequence"/>
</dbReference>
<proteinExistence type="predicted"/>
<evidence type="ECO:0008006" key="3">
    <source>
        <dbReference type="Google" id="ProtNLM"/>
    </source>
</evidence>
<organism evidence="1 2">
    <name type="scientific">Rhizobium hidalgonense</name>
    <dbReference type="NCBI Taxonomy" id="1538159"/>
    <lineage>
        <taxon>Bacteria</taxon>
        <taxon>Pseudomonadati</taxon>
        <taxon>Pseudomonadota</taxon>
        <taxon>Alphaproteobacteria</taxon>
        <taxon>Hyphomicrobiales</taxon>
        <taxon>Rhizobiaceae</taxon>
        <taxon>Rhizobium/Agrobacterium group</taxon>
        <taxon>Rhizobium</taxon>
    </lineage>
</organism>
<accession>A0ABX4JKR3</accession>
<protein>
    <recommendedName>
        <fullName evidence="3">GAD-related domain-containing protein</fullName>
    </recommendedName>
</protein>
<sequence length="59" mass="6393">MPPLQEILDEFGLKDGIAASASQAAGYRGKLPDAMVDFWVEHGRGHRPVNLCRGSAEAR</sequence>
<evidence type="ECO:0000313" key="2">
    <source>
        <dbReference type="Proteomes" id="UP000219914"/>
    </source>
</evidence>
<keyword evidence="2" id="KW-1185">Reference proteome</keyword>
<evidence type="ECO:0000313" key="1">
    <source>
        <dbReference type="EMBL" id="PDT20625.1"/>
    </source>
</evidence>
<reference evidence="1 2" key="1">
    <citation type="submission" date="2017-09" db="EMBL/GenBank/DDBJ databases">
        <title>Comparative genomics of rhizobia isolated from Phaseolus vulgaris in China.</title>
        <authorList>
            <person name="Tong W."/>
        </authorList>
    </citation>
    <scope>NUCLEOTIDE SEQUENCE [LARGE SCALE GENOMIC DNA]</scope>
    <source>
        <strain evidence="1 2">FH14</strain>
    </source>
</reference>
<name>A0ABX4JKR3_9HYPH</name>
<comment type="caution">
    <text evidence="1">The sequence shown here is derived from an EMBL/GenBank/DDBJ whole genome shotgun (WGS) entry which is preliminary data.</text>
</comment>
<gene>
    <name evidence="1" type="ORF">CO674_26880</name>
</gene>
<dbReference type="EMBL" id="NWSY01000024">
    <property type="protein sequence ID" value="PDT20625.1"/>
    <property type="molecule type" value="Genomic_DNA"/>
</dbReference>